<dbReference type="InterPro" id="IPR007627">
    <property type="entry name" value="RNA_pol_sigma70_r2"/>
</dbReference>
<evidence type="ECO:0000313" key="10">
    <source>
        <dbReference type="Proteomes" id="UP000805614"/>
    </source>
</evidence>
<proteinExistence type="inferred from homology"/>
<dbReference type="InterPro" id="IPR039425">
    <property type="entry name" value="RNA_pol_sigma-70-like"/>
</dbReference>
<dbReference type="Pfam" id="PF08281">
    <property type="entry name" value="Sigma70_r4_2"/>
    <property type="match status" value="1"/>
</dbReference>
<dbReference type="Gene3D" id="1.10.1740.10">
    <property type="match status" value="1"/>
</dbReference>
<dbReference type="Proteomes" id="UP000805614">
    <property type="component" value="Unassembled WGS sequence"/>
</dbReference>
<dbReference type="PANTHER" id="PTHR43133:SF8">
    <property type="entry name" value="RNA POLYMERASE SIGMA FACTOR HI_1459-RELATED"/>
    <property type="match status" value="1"/>
</dbReference>
<dbReference type="EMBL" id="JABVEC010000019">
    <property type="protein sequence ID" value="MBC6468555.1"/>
    <property type="molecule type" value="Genomic_DNA"/>
</dbReference>
<reference evidence="9 10" key="1">
    <citation type="submission" date="2020-06" db="EMBL/GenBank/DDBJ databases">
        <title>Actinomadura xiongansis sp. nov., isolated from soil of Baiyangdian.</title>
        <authorList>
            <person name="Zhang X."/>
        </authorList>
    </citation>
    <scope>NUCLEOTIDE SEQUENCE [LARGE SCALE GENOMIC DNA]</scope>
    <source>
        <strain evidence="9 10">HBUM206468</strain>
    </source>
</reference>
<evidence type="ECO:0000256" key="4">
    <source>
        <dbReference type="ARBA" id="ARBA00023125"/>
    </source>
</evidence>
<evidence type="ECO:0000256" key="2">
    <source>
        <dbReference type="ARBA" id="ARBA00023015"/>
    </source>
</evidence>
<comment type="similarity">
    <text evidence="1">Belongs to the sigma-70 factor family. ECF subfamily.</text>
</comment>
<evidence type="ECO:0000313" key="9">
    <source>
        <dbReference type="EMBL" id="MBC6468555.1"/>
    </source>
</evidence>
<evidence type="ECO:0000256" key="5">
    <source>
        <dbReference type="ARBA" id="ARBA00023163"/>
    </source>
</evidence>
<dbReference type="NCBIfam" id="TIGR02937">
    <property type="entry name" value="sigma70-ECF"/>
    <property type="match status" value="1"/>
</dbReference>
<dbReference type="Pfam" id="PF04542">
    <property type="entry name" value="Sigma70_r2"/>
    <property type="match status" value="1"/>
</dbReference>
<dbReference type="InterPro" id="IPR013325">
    <property type="entry name" value="RNA_pol_sigma_r2"/>
</dbReference>
<dbReference type="InterPro" id="IPR013324">
    <property type="entry name" value="RNA_pol_sigma_r3/r4-like"/>
</dbReference>
<feature type="domain" description="RNA polymerase sigma-70 region 2" evidence="7">
    <location>
        <begin position="31"/>
        <end position="97"/>
    </location>
</feature>
<evidence type="ECO:0000256" key="3">
    <source>
        <dbReference type="ARBA" id="ARBA00023082"/>
    </source>
</evidence>
<keyword evidence="4" id="KW-0238">DNA-binding</keyword>
<organism evidence="9 10">
    <name type="scientific">Actinomadura alba</name>
    <dbReference type="NCBI Taxonomy" id="406431"/>
    <lineage>
        <taxon>Bacteria</taxon>
        <taxon>Bacillati</taxon>
        <taxon>Actinomycetota</taxon>
        <taxon>Actinomycetes</taxon>
        <taxon>Streptosporangiales</taxon>
        <taxon>Thermomonosporaceae</taxon>
        <taxon>Actinomadura</taxon>
    </lineage>
</organism>
<dbReference type="CDD" id="cd06171">
    <property type="entry name" value="Sigma70_r4"/>
    <property type="match status" value="1"/>
</dbReference>
<evidence type="ECO:0000256" key="6">
    <source>
        <dbReference type="SAM" id="MobiDB-lite"/>
    </source>
</evidence>
<feature type="domain" description="RNA polymerase sigma factor 70 region 4 type 2" evidence="8">
    <location>
        <begin position="128"/>
        <end position="181"/>
    </location>
</feature>
<protein>
    <submittedName>
        <fullName evidence="9">RNA polymerase sigma factor</fullName>
    </submittedName>
</protein>
<keyword evidence="10" id="KW-1185">Reference proteome</keyword>
<dbReference type="InterPro" id="IPR014284">
    <property type="entry name" value="RNA_pol_sigma-70_dom"/>
</dbReference>
<comment type="caution">
    <text evidence="9">The sequence shown here is derived from an EMBL/GenBank/DDBJ whole genome shotgun (WGS) entry which is preliminary data.</text>
</comment>
<dbReference type="Gene3D" id="1.10.10.10">
    <property type="entry name" value="Winged helix-like DNA-binding domain superfamily/Winged helix DNA-binding domain"/>
    <property type="match status" value="1"/>
</dbReference>
<dbReference type="PANTHER" id="PTHR43133">
    <property type="entry name" value="RNA POLYMERASE ECF-TYPE SIGMA FACTO"/>
    <property type="match status" value="1"/>
</dbReference>
<evidence type="ECO:0000256" key="1">
    <source>
        <dbReference type="ARBA" id="ARBA00010641"/>
    </source>
</evidence>
<keyword evidence="3" id="KW-0731">Sigma factor</keyword>
<sequence length="201" mass="22547">MSETSRAPTEADDASVIERSWREPEAFAEVFRRHAPEIKRYVIRRLGIDAAEDVAAETFLAAFRQRERYDTARPDARPWLYGIATNLIGRHKRTEVRQLRVLARTGADPVTRPFTDRSDERMSAEAVRQRLADALARLPAGHRDVLLLVTWGGLGYAEAAQALGIRVGTVRSRINRARSKMRKELGGVDPTSSLSEEPARG</sequence>
<name>A0ABR7LUX6_9ACTN</name>
<accession>A0ABR7LUX6</accession>
<keyword evidence="2" id="KW-0805">Transcription regulation</keyword>
<feature type="region of interest" description="Disordered" evidence="6">
    <location>
        <begin position="181"/>
        <end position="201"/>
    </location>
</feature>
<evidence type="ECO:0000259" key="8">
    <source>
        <dbReference type="Pfam" id="PF08281"/>
    </source>
</evidence>
<dbReference type="SUPFAM" id="SSF88659">
    <property type="entry name" value="Sigma3 and sigma4 domains of RNA polymerase sigma factors"/>
    <property type="match status" value="1"/>
</dbReference>
<evidence type="ECO:0000259" key="7">
    <source>
        <dbReference type="Pfam" id="PF04542"/>
    </source>
</evidence>
<keyword evidence="5" id="KW-0804">Transcription</keyword>
<dbReference type="InterPro" id="IPR013249">
    <property type="entry name" value="RNA_pol_sigma70_r4_t2"/>
</dbReference>
<dbReference type="RefSeq" id="WP_187245597.1">
    <property type="nucleotide sequence ID" value="NZ_BAAAOK010000014.1"/>
</dbReference>
<dbReference type="InterPro" id="IPR036388">
    <property type="entry name" value="WH-like_DNA-bd_sf"/>
</dbReference>
<gene>
    <name evidence="9" type="ORF">HKK74_24105</name>
</gene>
<dbReference type="SUPFAM" id="SSF88946">
    <property type="entry name" value="Sigma2 domain of RNA polymerase sigma factors"/>
    <property type="match status" value="1"/>
</dbReference>